<keyword evidence="1" id="KW-1133">Transmembrane helix</keyword>
<feature type="transmembrane region" description="Helical" evidence="1">
    <location>
        <begin position="268"/>
        <end position="288"/>
    </location>
</feature>
<keyword evidence="1" id="KW-0472">Membrane</keyword>
<gene>
    <name evidence="2" type="ORF">U0035_20490</name>
</gene>
<feature type="transmembrane region" description="Helical" evidence="1">
    <location>
        <begin position="226"/>
        <end position="247"/>
    </location>
</feature>
<organism evidence="2 3">
    <name type="scientific">Niabella yanshanensis</name>
    <dbReference type="NCBI Taxonomy" id="577386"/>
    <lineage>
        <taxon>Bacteria</taxon>
        <taxon>Pseudomonadati</taxon>
        <taxon>Bacteroidota</taxon>
        <taxon>Chitinophagia</taxon>
        <taxon>Chitinophagales</taxon>
        <taxon>Chitinophagaceae</taxon>
        <taxon>Niabella</taxon>
    </lineage>
</organism>
<evidence type="ECO:0000313" key="2">
    <source>
        <dbReference type="EMBL" id="WQD38049.1"/>
    </source>
</evidence>
<name>A0ABZ0W526_9BACT</name>
<dbReference type="RefSeq" id="WP_114790801.1">
    <property type="nucleotide sequence ID" value="NZ_CP139960.1"/>
</dbReference>
<keyword evidence="1" id="KW-0812">Transmembrane</keyword>
<dbReference type="Proteomes" id="UP001325680">
    <property type="component" value="Chromosome"/>
</dbReference>
<evidence type="ECO:0000313" key="3">
    <source>
        <dbReference type="Proteomes" id="UP001325680"/>
    </source>
</evidence>
<feature type="transmembrane region" description="Helical" evidence="1">
    <location>
        <begin position="23"/>
        <end position="39"/>
    </location>
</feature>
<protein>
    <recommendedName>
        <fullName evidence="4">DoxX family protein</fullName>
    </recommendedName>
</protein>
<keyword evidence="3" id="KW-1185">Reference proteome</keyword>
<feature type="transmembrane region" description="Helical" evidence="1">
    <location>
        <begin position="196"/>
        <end position="214"/>
    </location>
</feature>
<feature type="transmembrane region" description="Helical" evidence="1">
    <location>
        <begin position="82"/>
        <end position="102"/>
    </location>
</feature>
<evidence type="ECO:0008006" key="4">
    <source>
        <dbReference type="Google" id="ProtNLM"/>
    </source>
</evidence>
<proteinExistence type="predicted"/>
<reference evidence="2 3" key="1">
    <citation type="submission" date="2023-12" db="EMBL/GenBank/DDBJ databases">
        <title>Genome sequencing and assembly of bacterial species from a model synthetic community.</title>
        <authorList>
            <person name="Hogle S.L."/>
        </authorList>
    </citation>
    <scope>NUCLEOTIDE SEQUENCE [LARGE SCALE GENOMIC DNA]</scope>
    <source>
        <strain evidence="2 3">HAMBI_3031</strain>
    </source>
</reference>
<evidence type="ECO:0000256" key="1">
    <source>
        <dbReference type="SAM" id="Phobius"/>
    </source>
</evidence>
<feature type="transmembrane region" description="Helical" evidence="1">
    <location>
        <begin position="114"/>
        <end position="136"/>
    </location>
</feature>
<sequence length="486" mass="56064">MSIATQTWSHSTDDRIWGRSEKFIFRVAFIFLILLIVPLEPEWYTKLFSDFSLYKLLSALAGARPGLIEIKSESGRWGLASYATWGILFLAAVVGGGIWTLLVRRRSIPDYNKLYYWIRVLVRYRIAIGLIAFGLIKFYPMQMPYPSVSNLHTEFGDYAPFKLYWQSVGLSLEYQVFLGALEIIIGVLLFFRATTAIGAILTAGVLYNIAHANLGYDGGVHVYSSYFVLLALFLLVQYIPGIWKLFIKGEAVVPQHYTPDYKTARAKTLYIAAKAIFIFLFLFVYSYYRYDMHFNQGRLKEPILPGLKKSEGFYNVKSFVLNGDSLQYTPTDSVRWHNAVFERYSTLSYKVCKPFDIRTGNGVPDGTDLFKEYELTGRAGGRVYLYYEIDSLERNLYLVDKNQKFSKTTLKKYANKDFLGLKELYKTHAKDTLGILRWHYAQTGTGAIQLSGIDQYKDTIHVELERIPQVHAPGKYWYTENKKYHY</sequence>
<accession>A0ABZ0W526</accession>
<dbReference type="EMBL" id="CP139960">
    <property type="protein sequence ID" value="WQD38049.1"/>
    <property type="molecule type" value="Genomic_DNA"/>
</dbReference>